<feature type="region of interest" description="Disordered" evidence="1">
    <location>
        <begin position="22"/>
        <end position="46"/>
    </location>
</feature>
<feature type="compositionally biased region" description="Polar residues" evidence="1">
    <location>
        <begin position="24"/>
        <end position="40"/>
    </location>
</feature>
<keyword evidence="3" id="KW-1185">Reference proteome</keyword>
<evidence type="ECO:0000313" key="3">
    <source>
        <dbReference type="Proteomes" id="UP001154061"/>
    </source>
</evidence>
<accession>A0A9Q4Q459</accession>
<name>A0A9Q4Q459_9EURY</name>
<protein>
    <submittedName>
        <fullName evidence="2">Uncharacterized protein</fullName>
    </submittedName>
</protein>
<proteinExistence type="predicted"/>
<dbReference type="Proteomes" id="UP001154061">
    <property type="component" value="Unassembled WGS sequence"/>
</dbReference>
<evidence type="ECO:0000313" key="2">
    <source>
        <dbReference type="EMBL" id="MDF9748261.1"/>
    </source>
</evidence>
<dbReference type="EMBL" id="JAMQOT010000013">
    <property type="protein sequence ID" value="MDF9748261.1"/>
    <property type="molecule type" value="Genomic_DNA"/>
</dbReference>
<dbReference type="PROSITE" id="PS51257">
    <property type="entry name" value="PROKAR_LIPOPROTEIN"/>
    <property type="match status" value="1"/>
</dbReference>
<reference evidence="2" key="1">
    <citation type="submission" date="2022-06" db="EMBL/GenBank/DDBJ databases">
        <title>Natrinema sp. a new haloarchaeum isolate from saline soil.</title>
        <authorList>
            <person name="Strakova D."/>
            <person name="Galisteo C."/>
            <person name="Sanchez-Porro C."/>
            <person name="Ventosa A."/>
        </authorList>
    </citation>
    <scope>NUCLEOTIDE SEQUENCE</scope>
    <source>
        <strain evidence="2">S1CR25-10</strain>
    </source>
</reference>
<comment type="caution">
    <text evidence="2">The sequence shown here is derived from an EMBL/GenBank/DDBJ whole genome shotgun (WGS) entry which is preliminary data.</text>
</comment>
<sequence>MPSRRRLLATVGSAAITGLAGCSGSESGGSDTVDCQTSASDHGDGDILNTGARGIVEDGDVRLTVPLSVEDVRESDIDRLEVYDSADTLTYTIPVSADDAELMANKGGVNEGQLLYEQSLGHRPFHGRYRVVAVNTGGEAVDFVTVELNCFPDVTD</sequence>
<organism evidence="2 3">
    <name type="scientific">Natrinema salsiterrestre</name>
    <dbReference type="NCBI Taxonomy" id="2950540"/>
    <lineage>
        <taxon>Archaea</taxon>
        <taxon>Methanobacteriati</taxon>
        <taxon>Methanobacteriota</taxon>
        <taxon>Stenosarchaea group</taxon>
        <taxon>Halobacteria</taxon>
        <taxon>Halobacteriales</taxon>
        <taxon>Natrialbaceae</taxon>
        <taxon>Natrinema</taxon>
    </lineage>
</organism>
<evidence type="ECO:0000256" key="1">
    <source>
        <dbReference type="SAM" id="MobiDB-lite"/>
    </source>
</evidence>
<dbReference type="AlphaFoldDB" id="A0A9Q4Q459"/>
<gene>
    <name evidence="2" type="ORF">NDI89_22110</name>
</gene>
<dbReference type="RefSeq" id="WP_277524825.1">
    <property type="nucleotide sequence ID" value="NZ_JAMQOT010000013.1"/>
</dbReference>